<keyword evidence="8" id="KW-1185">Reference proteome</keyword>
<dbReference type="PANTHER" id="PTHR32196">
    <property type="entry name" value="ABC TRANSPORTER PERMEASE PROTEIN YPHD-RELATED-RELATED"/>
    <property type="match status" value="1"/>
</dbReference>
<dbReference type="GO" id="GO:0005886">
    <property type="term" value="C:plasma membrane"/>
    <property type="evidence" value="ECO:0007669"/>
    <property type="project" value="UniProtKB-SubCell"/>
</dbReference>
<evidence type="ECO:0000313" key="8">
    <source>
        <dbReference type="Proteomes" id="UP000237749"/>
    </source>
</evidence>
<feature type="transmembrane region" description="Helical" evidence="6">
    <location>
        <begin position="205"/>
        <end position="230"/>
    </location>
</feature>
<dbReference type="Pfam" id="PF02653">
    <property type="entry name" value="BPD_transp_2"/>
    <property type="match status" value="1"/>
</dbReference>
<feature type="transmembrane region" description="Helical" evidence="6">
    <location>
        <begin position="270"/>
        <end position="290"/>
    </location>
</feature>
<evidence type="ECO:0000256" key="2">
    <source>
        <dbReference type="ARBA" id="ARBA00022475"/>
    </source>
</evidence>
<proteinExistence type="predicted"/>
<evidence type="ECO:0000256" key="1">
    <source>
        <dbReference type="ARBA" id="ARBA00004651"/>
    </source>
</evidence>
<feature type="transmembrane region" description="Helical" evidence="6">
    <location>
        <begin position="128"/>
        <end position="147"/>
    </location>
</feature>
<feature type="transmembrane region" description="Helical" evidence="6">
    <location>
        <begin position="12"/>
        <end position="30"/>
    </location>
</feature>
<protein>
    <submittedName>
        <fullName evidence="7">Ribose transport system permease protein</fullName>
    </submittedName>
</protein>
<keyword evidence="3 6" id="KW-0812">Transmembrane</keyword>
<keyword evidence="4 6" id="KW-1133">Transmembrane helix</keyword>
<accession>A0A2S6HW82</accession>
<feature type="transmembrane region" description="Helical" evidence="6">
    <location>
        <begin position="296"/>
        <end position="314"/>
    </location>
</feature>
<dbReference type="Proteomes" id="UP000237749">
    <property type="component" value="Unassembled WGS sequence"/>
</dbReference>
<dbReference type="AlphaFoldDB" id="A0A2S6HW82"/>
<gene>
    <name evidence="7" type="ORF">BXY41_103424</name>
</gene>
<dbReference type="RefSeq" id="WP_104436253.1">
    <property type="nucleotide sequence ID" value="NZ_PTJA01000003.1"/>
</dbReference>
<feature type="transmembrane region" description="Helical" evidence="6">
    <location>
        <begin position="102"/>
        <end position="121"/>
    </location>
</feature>
<feature type="transmembrane region" description="Helical" evidence="6">
    <location>
        <begin position="50"/>
        <end position="69"/>
    </location>
</feature>
<keyword evidence="2" id="KW-1003">Cell membrane</keyword>
<feature type="transmembrane region" description="Helical" evidence="6">
    <location>
        <begin position="242"/>
        <end position="263"/>
    </location>
</feature>
<dbReference type="EMBL" id="PTJA01000003">
    <property type="protein sequence ID" value="PPK82208.1"/>
    <property type="molecule type" value="Genomic_DNA"/>
</dbReference>
<evidence type="ECO:0000313" key="7">
    <source>
        <dbReference type="EMBL" id="PPK82208.1"/>
    </source>
</evidence>
<evidence type="ECO:0000256" key="4">
    <source>
        <dbReference type="ARBA" id="ARBA00022989"/>
    </source>
</evidence>
<dbReference type="GO" id="GO:0022857">
    <property type="term" value="F:transmembrane transporter activity"/>
    <property type="evidence" value="ECO:0007669"/>
    <property type="project" value="InterPro"/>
</dbReference>
<keyword evidence="5 6" id="KW-0472">Membrane</keyword>
<dbReference type="PANTHER" id="PTHR32196:SF69">
    <property type="entry name" value="BRANCHED-CHAIN AMINO ACID TRANSPORT SYSTEM, PERMEASE PROTEIN"/>
    <property type="match status" value="1"/>
</dbReference>
<comment type="subcellular location">
    <subcellularLocation>
        <location evidence="1">Cell membrane</location>
        <topology evidence="1">Multi-pass membrane protein</topology>
    </subcellularLocation>
</comment>
<organism evidence="7 8">
    <name type="scientific">Lacrimispora xylanisolvens</name>
    <dbReference type="NCBI Taxonomy" id="384636"/>
    <lineage>
        <taxon>Bacteria</taxon>
        <taxon>Bacillati</taxon>
        <taxon>Bacillota</taxon>
        <taxon>Clostridia</taxon>
        <taxon>Lachnospirales</taxon>
        <taxon>Lachnospiraceae</taxon>
        <taxon>Lacrimispora</taxon>
    </lineage>
</organism>
<sequence length="340" mass="36582">MNKSALRLNIKNAICSFGVPVGIYLIMEIISRAVTGAGVINNMADMKNLARTFASLFCIALALSCNLPAGRMDFSLGSQMILAVIFGGNIALSLGIGGIGVLFFSIIFGVIAGFIVGVAFVKTRIIPMILGMGMALIYECISFSAFGSKGLQTFGNNKLAILSDVSFICFVVLLVTLVMGYLFLMSPFGYNRKAIQGNQRIAMNSGINIFSNCVICYTIAGGLVAIAGVFDTVFKGNLAPVLGMASRATVMGNMFAVMLGMTLARFSNSVVGILMAVLSIKILTLGLSKLALDNSIQTIIIYFLFLILMIYRMNESEIKAWKKKKLRIAEAKRIRAKMAE</sequence>
<reference evidence="7 8" key="1">
    <citation type="submission" date="2018-02" db="EMBL/GenBank/DDBJ databases">
        <title>Genomic Encyclopedia of Archaeal and Bacterial Type Strains, Phase II (KMG-II): from individual species to whole genera.</title>
        <authorList>
            <person name="Goeker M."/>
        </authorList>
    </citation>
    <scope>NUCLEOTIDE SEQUENCE [LARGE SCALE GENOMIC DNA]</scope>
    <source>
        <strain evidence="7 8">DSM 3808</strain>
    </source>
</reference>
<dbReference type="InterPro" id="IPR001851">
    <property type="entry name" value="ABC_transp_permease"/>
</dbReference>
<feature type="transmembrane region" description="Helical" evidence="6">
    <location>
        <begin position="76"/>
        <end position="96"/>
    </location>
</feature>
<evidence type="ECO:0000256" key="5">
    <source>
        <dbReference type="ARBA" id="ARBA00023136"/>
    </source>
</evidence>
<evidence type="ECO:0000256" key="3">
    <source>
        <dbReference type="ARBA" id="ARBA00022692"/>
    </source>
</evidence>
<comment type="caution">
    <text evidence="7">The sequence shown here is derived from an EMBL/GenBank/DDBJ whole genome shotgun (WGS) entry which is preliminary data.</text>
</comment>
<name>A0A2S6HW82_9FIRM</name>
<evidence type="ECO:0000256" key="6">
    <source>
        <dbReference type="SAM" id="Phobius"/>
    </source>
</evidence>
<feature type="transmembrane region" description="Helical" evidence="6">
    <location>
        <begin position="159"/>
        <end position="184"/>
    </location>
</feature>